<reference evidence="1 2" key="1">
    <citation type="submission" date="2018-07" db="EMBL/GenBank/DDBJ databases">
        <title>Genomic Encyclopedia of Type Strains, Phase III (KMG-III): the genomes of soil and plant-associated and newly described type strains.</title>
        <authorList>
            <person name="Whitman W."/>
        </authorList>
    </citation>
    <scope>NUCLEOTIDE SEQUENCE [LARGE SCALE GENOMIC DNA]</scope>
    <source>
        <strain evidence="1 2">CECT 7958</strain>
    </source>
</reference>
<sequence>MRCNPQSMHKSVALLQPTPLLFGFLLLITCTFTACKALAKNKDKTALTKQYFQGLNSLNTLSIKHLLGDSINSTEGLHTQTYSKIKYLELLKWDAVFKPNYKILAIREKDGVVETKLTKLDYRIGFLHEKPFKMIQRLEFKQNHITAIETQYVDFDNTVWEANKNVLLNFIEKKHPEWHGVLYDQTHSGAKKLLKAITLVQTEAKAKTE</sequence>
<comment type="caution">
    <text evidence="1">The sequence shown here is derived from an EMBL/GenBank/DDBJ whole genome shotgun (WGS) entry which is preliminary data.</text>
</comment>
<accession>A0A368ZHP9</accession>
<keyword evidence="2" id="KW-1185">Reference proteome</keyword>
<organism evidence="1 2">
    <name type="scientific">Winogradskyella arenosi</name>
    <dbReference type="NCBI Taxonomy" id="533325"/>
    <lineage>
        <taxon>Bacteria</taxon>
        <taxon>Pseudomonadati</taxon>
        <taxon>Bacteroidota</taxon>
        <taxon>Flavobacteriia</taxon>
        <taxon>Flavobacteriales</taxon>
        <taxon>Flavobacteriaceae</taxon>
        <taxon>Winogradskyella</taxon>
    </lineage>
</organism>
<proteinExistence type="predicted"/>
<gene>
    <name evidence="1" type="ORF">DFQ08_102403</name>
</gene>
<dbReference type="EMBL" id="QPJO01000002">
    <property type="protein sequence ID" value="RCW92379.1"/>
    <property type="molecule type" value="Genomic_DNA"/>
</dbReference>
<dbReference type="Proteomes" id="UP000253436">
    <property type="component" value="Unassembled WGS sequence"/>
</dbReference>
<dbReference type="PROSITE" id="PS51257">
    <property type="entry name" value="PROKAR_LIPOPROTEIN"/>
    <property type="match status" value="1"/>
</dbReference>
<protein>
    <recommendedName>
        <fullName evidence="3">Lipoprotein</fullName>
    </recommendedName>
</protein>
<dbReference type="AlphaFoldDB" id="A0A368ZHP9"/>
<evidence type="ECO:0000313" key="1">
    <source>
        <dbReference type="EMBL" id="RCW92379.1"/>
    </source>
</evidence>
<evidence type="ECO:0000313" key="2">
    <source>
        <dbReference type="Proteomes" id="UP000253436"/>
    </source>
</evidence>
<evidence type="ECO:0008006" key="3">
    <source>
        <dbReference type="Google" id="ProtNLM"/>
    </source>
</evidence>
<name>A0A368ZHP9_9FLAO</name>